<accession>A0A517NU80</accession>
<dbReference type="EMBL" id="CP036526">
    <property type="protein sequence ID" value="QDT10684.1"/>
    <property type="molecule type" value="Genomic_DNA"/>
</dbReference>
<keyword evidence="3" id="KW-1185">Reference proteome</keyword>
<dbReference type="OrthoDB" id="1100210at2"/>
<feature type="domain" description="Competence protein CoiA nuclease-like" evidence="1">
    <location>
        <begin position="97"/>
        <end position="180"/>
    </location>
</feature>
<reference evidence="2 3" key="1">
    <citation type="submission" date="2019-02" db="EMBL/GenBank/DDBJ databases">
        <title>Deep-cultivation of Planctomycetes and their phenomic and genomic characterization uncovers novel biology.</title>
        <authorList>
            <person name="Wiegand S."/>
            <person name="Jogler M."/>
            <person name="Boedeker C."/>
            <person name="Pinto D."/>
            <person name="Vollmers J."/>
            <person name="Rivas-Marin E."/>
            <person name="Kohn T."/>
            <person name="Peeters S.H."/>
            <person name="Heuer A."/>
            <person name="Rast P."/>
            <person name="Oberbeckmann S."/>
            <person name="Bunk B."/>
            <person name="Jeske O."/>
            <person name="Meyerdierks A."/>
            <person name="Storesund J.E."/>
            <person name="Kallscheuer N."/>
            <person name="Luecker S."/>
            <person name="Lage O.M."/>
            <person name="Pohl T."/>
            <person name="Merkel B.J."/>
            <person name="Hornburger P."/>
            <person name="Mueller R.-W."/>
            <person name="Bruemmer F."/>
            <person name="Labrenz M."/>
            <person name="Spormann A.M."/>
            <person name="Op den Camp H."/>
            <person name="Overmann J."/>
            <person name="Amann R."/>
            <person name="Jetten M.S.M."/>
            <person name="Mascher T."/>
            <person name="Medema M.H."/>
            <person name="Devos D.P."/>
            <person name="Kaster A.-K."/>
            <person name="Ovreas L."/>
            <person name="Rohde M."/>
            <person name="Galperin M.Y."/>
            <person name="Jogler C."/>
        </authorList>
    </citation>
    <scope>NUCLEOTIDE SEQUENCE [LARGE SCALE GENOMIC DNA]</scope>
    <source>
        <strain evidence="2 3">K23_9</strain>
    </source>
</reference>
<name>A0A517NU80_9BACT</name>
<dbReference type="InterPro" id="IPR010330">
    <property type="entry name" value="CoiA_nuc"/>
</dbReference>
<evidence type="ECO:0000313" key="3">
    <source>
        <dbReference type="Proteomes" id="UP000319817"/>
    </source>
</evidence>
<dbReference type="Pfam" id="PF06054">
    <property type="entry name" value="CoiA_nuc"/>
    <property type="match status" value="1"/>
</dbReference>
<sequence>MFSMYIFVILRSSVFTNFEPHKLSEGNVPLKALYDDKTVIAPLLCDQEWDTLRRDLRDHTLTLRLPCCGAECFARESKLGTRHFYHARGAECSSPRETLEHLLAKERIILGGHDAGFQVEAEAIGEGWRADVLARKGKVEIAFEVQWSSQTLDETHSRQERYKKDGIRCAWLFRRLPKNSRPARDLPMFKIDFKDRADPIVEGQPLRKFAKDLLSGRYKFCERTLVASEQELIIQILPTVCWKCKQNCHVFRVVNQAMGLLSTHQEPIAYLDDGFDEGVDFCKEAVRFIRELRSQKSDIQFFFGEVKNRYSRTKRRSYLSQGCPFCDALFGDHYLHHDGDLLSTEPILEHKLVVAVLKRPIVEKAHWCFSETMQFCC</sequence>
<proteinExistence type="predicted"/>
<evidence type="ECO:0000259" key="1">
    <source>
        <dbReference type="Pfam" id="PF06054"/>
    </source>
</evidence>
<protein>
    <recommendedName>
        <fullName evidence="1">Competence protein CoiA nuclease-like domain-containing protein</fullName>
    </recommendedName>
</protein>
<evidence type="ECO:0000313" key="2">
    <source>
        <dbReference type="EMBL" id="QDT10684.1"/>
    </source>
</evidence>
<gene>
    <name evidence="2" type="ORF">K239x_26420</name>
</gene>
<dbReference type="AlphaFoldDB" id="A0A517NU80"/>
<dbReference type="RefSeq" id="WP_145418409.1">
    <property type="nucleotide sequence ID" value="NZ_CP036526.1"/>
</dbReference>
<dbReference type="Proteomes" id="UP000319817">
    <property type="component" value="Chromosome"/>
</dbReference>
<organism evidence="2 3">
    <name type="scientific">Stieleria marina</name>
    <dbReference type="NCBI Taxonomy" id="1930275"/>
    <lineage>
        <taxon>Bacteria</taxon>
        <taxon>Pseudomonadati</taxon>
        <taxon>Planctomycetota</taxon>
        <taxon>Planctomycetia</taxon>
        <taxon>Pirellulales</taxon>
        <taxon>Pirellulaceae</taxon>
        <taxon>Stieleria</taxon>
    </lineage>
</organism>